<dbReference type="GO" id="GO:0016020">
    <property type="term" value="C:membrane"/>
    <property type="evidence" value="ECO:0007669"/>
    <property type="project" value="UniProtKB-SubCell"/>
</dbReference>
<dbReference type="InterPro" id="IPR013083">
    <property type="entry name" value="Znf_RING/FYVE/PHD"/>
</dbReference>
<keyword evidence="7 12" id="KW-0863">Zinc-finger</keyword>
<proteinExistence type="predicted"/>
<dbReference type="PROSITE" id="PS50089">
    <property type="entry name" value="ZF_RING_2"/>
    <property type="match status" value="1"/>
</dbReference>
<sequence length="169" mass="18645">MDQPNLPGEEGPGGPGPAHEASDEEQQNTLNLPDPDEIAAWEAITDDEAPITMVEMLSEEIENGQLQQAMDRLLNSEDPEERSLGVFMLFQLVGNTEAVAVLSNDLPNMTHHCSVCQEFYLDSDDVSVLSCPGVHHFHTQCIQKWLSRQPTCPLCRAVIVPLQEDPEPA</sequence>
<organism evidence="15 16">
    <name type="scientific">Puccinia striiformis f. sp. tritici PST-78</name>
    <dbReference type="NCBI Taxonomy" id="1165861"/>
    <lineage>
        <taxon>Eukaryota</taxon>
        <taxon>Fungi</taxon>
        <taxon>Dikarya</taxon>
        <taxon>Basidiomycota</taxon>
        <taxon>Pucciniomycotina</taxon>
        <taxon>Pucciniomycetes</taxon>
        <taxon>Pucciniales</taxon>
        <taxon>Pucciniaceae</taxon>
        <taxon>Puccinia</taxon>
    </lineage>
</organism>
<keyword evidence="11" id="KW-0472">Membrane</keyword>
<dbReference type="GO" id="GO:0008270">
    <property type="term" value="F:zinc ion binding"/>
    <property type="evidence" value="ECO:0007669"/>
    <property type="project" value="UniProtKB-KW"/>
</dbReference>
<dbReference type="GO" id="GO:0006511">
    <property type="term" value="P:ubiquitin-dependent protein catabolic process"/>
    <property type="evidence" value="ECO:0007669"/>
    <property type="project" value="TreeGrafter"/>
</dbReference>
<protein>
    <recommendedName>
        <fullName evidence="3">RING-type E3 ubiquitin transferase</fullName>
        <ecNumber evidence="3">2.3.2.27</ecNumber>
    </recommendedName>
</protein>
<evidence type="ECO:0000313" key="15">
    <source>
        <dbReference type="EMBL" id="KNF04667.1"/>
    </source>
</evidence>
<evidence type="ECO:0000256" key="9">
    <source>
        <dbReference type="ARBA" id="ARBA00022833"/>
    </source>
</evidence>
<comment type="catalytic activity">
    <reaction evidence="1">
        <text>S-ubiquitinyl-[E2 ubiquitin-conjugating enzyme]-L-cysteine + [acceptor protein]-L-lysine = [E2 ubiquitin-conjugating enzyme]-L-cysteine + N(6)-ubiquitinyl-[acceptor protein]-L-lysine.</text>
        <dbReference type="EC" id="2.3.2.27"/>
    </reaction>
</comment>
<keyword evidence="4" id="KW-0808">Transferase</keyword>
<name>A0A0L0VZN2_9BASI</name>
<evidence type="ECO:0000256" key="10">
    <source>
        <dbReference type="ARBA" id="ARBA00022989"/>
    </source>
</evidence>
<evidence type="ECO:0000256" key="2">
    <source>
        <dbReference type="ARBA" id="ARBA00004141"/>
    </source>
</evidence>
<comment type="caution">
    <text evidence="15">The sequence shown here is derived from an EMBL/GenBank/DDBJ whole genome shotgun (WGS) entry which is preliminary data.</text>
</comment>
<dbReference type="AlphaFoldDB" id="A0A0L0VZN2"/>
<evidence type="ECO:0000256" key="11">
    <source>
        <dbReference type="ARBA" id="ARBA00023136"/>
    </source>
</evidence>
<dbReference type="Proteomes" id="UP000054564">
    <property type="component" value="Unassembled WGS sequence"/>
</dbReference>
<comment type="subcellular location">
    <subcellularLocation>
        <location evidence="2">Membrane</location>
        <topology evidence="2">Multi-pass membrane protein</topology>
    </subcellularLocation>
</comment>
<keyword evidence="6" id="KW-0479">Metal-binding</keyword>
<evidence type="ECO:0000256" key="8">
    <source>
        <dbReference type="ARBA" id="ARBA00022786"/>
    </source>
</evidence>
<evidence type="ECO:0000256" key="1">
    <source>
        <dbReference type="ARBA" id="ARBA00000900"/>
    </source>
</evidence>
<keyword evidence="16" id="KW-1185">Reference proteome</keyword>
<dbReference type="EC" id="2.3.2.27" evidence="3"/>
<accession>A0A0L0VZN2</accession>
<keyword evidence="9" id="KW-0862">Zinc</keyword>
<keyword evidence="8" id="KW-0833">Ubl conjugation pathway</keyword>
<dbReference type="Gene3D" id="3.30.40.10">
    <property type="entry name" value="Zinc/RING finger domain, C3HC4 (zinc finger)"/>
    <property type="match status" value="1"/>
</dbReference>
<evidence type="ECO:0000256" key="5">
    <source>
        <dbReference type="ARBA" id="ARBA00022692"/>
    </source>
</evidence>
<evidence type="ECO:0000256" key="13">
    <source>
        <dbReference type="SAM" id="MobiDB-lite"/>
    </source>
</evidence>
<dbReference type="GO" id="GO:0061630">
    <property type="term" value="F:ubiquitin protein ligase activity"/>
    <property type="evidence" value="ECO:0007669"/>
    <property type="project" value="UniProtKB-EC"/>
</dbReference>
<dbReference type="EMBL" id="AJIL01000011">
    <property type="protein sequence ID" value="KNF04667.1"/>
    <property type="molecule type" value="Genomic_DNA"/>
</dbReference>
<evidence type="ECO:0000256" key="4">
    <source>
        <dbReference type="ARBA" id="ARBA00022679"/>
    </source>
</evidence>
<gene>
    <name evidence="15" type="ORF">PSTG_02152</name>
</gene>
<feature type="region of interest" description="Disordered" evidence="13">
    <location>
        <begin position="1"/>
        <end position="36"/>
    </location>
</feature>
<evidence type="ECO:0000259" key="14">
    <source>
        <dbReference type="PROSITE" id="PS50089"/>
    </source>
</evidence>
<dbReference type="PANTHER" id="PTHR45977">
    <property type="entry name" value="TARGET OF ERK KINASE MPK-1"/>
    <property type="match status" value="1"/>
</dbReference>
<evidence type="ECO:0000256" key="3">
    <source>
        <dbReference type="ARBA" id="ARBA00012483"/>
    </source>
</evidence>
<evidence type="ECO:0000256" key="12">
    <source>
        <dbReference type="PROSITE-ProRule" id="PRU00175"/>
    </source>
</evidence>
<dbReference type="InterPro" id="IPR001841">
    <property type="entry name" value="Znf_RING"/>
</dbReference>
<dbReference type="SUPFAM" id="SSF57850">
    <property type="entry name" value="RING/U-box"/>
    <property type="match status" value="1"/>
</dbReference>
<keyword evidence="10" id="KW-1133">Transmembrane helix</keyword>
<dbReference type="PANTHER" id="PTHR45977:SF4">
    <property type="entry name" value="RING-TYPE DOMAIN-CONTAINING PROTEIN"/>
    <property type="match status" value="1"/>
</dbReference>
<evidence type="ECO:0000256" key="6">
    <source>
        <dbReference type="ARBA" id="ARBA00022723"/>
    </source>
</evidence>
<dbReference type="GO" id="GO:0016567">
    <property type="term" value="P:protein ubiquitination"/>
    <property type="evidence" value="ECO:0007669"/>
    <property type="project" value="TreeGrafter"/>
</dbReference>
<keyword evidence="5" id="KW-0812">Transmembrane</keyword>
<feature type="domain" description="RING-type" evidence="14">
    <location>
        <begin position="113"/>
        <end position="156"/>
    </location>
</feature>
<dbReference type="Pfam" id="PF13639">
    <property type="entry name" value="zf-RING_2"/>
    <property type="match status" value="1"/>
</dbReference>
<evidence type="ECO:0000313" key="16">
    <source>
        <dbReference type="Proteomes" id="UP000054564"/>
    </source>
</evidence>
<evidence type="ECO:0000256" key="7">
    <source>
        <dbReference type="ARBA" id="ARBA00022771"/>
    </source>
</evidence>
<reference evidence="16" key="1">
    <citation type="submission" date="2014-03" db="EMBL/GenBank/DDBJ databases">
        <title>The Genome Sequence of Puccinia striiformis f. sp. tritici PST-78.</title>
        <authorList>
            <consortium name="The Broad Institute Genome Sequencing Platform"/>
            <person name="Cuomo C."/>
            <person name="Hulbert S."/>
            <person name="Chen X."/>
            <person name="Walker B."/>
            <person name="Young S.K."/>
            <person name="Zeng Q."/>
            <person name="Gargeya S."/>
            <person name="Fitzgerald M."/>
            <person name="Haas B."/>
            <person name="Abouelleil A."/>
            <person name="Alvarado L."/>
            <person name="Arachchi H.M."/>
            <person name="Berlin A.M."/>
            <person name="Chapman S.B."/>
            <person name="Goldberg J."/>
            <person name="Griggs A."/>
            <person name="Gujja S."/>
            <person name="Hansen M."/>
            <person name="Howarth C."/>
            <person name="Imamovic A."/>
            <person name="Larimer J."/>
            <person name="McCowan C."/>
            <person name="Montmayeur A."/>
            <person name="Murphy C."/>
            <person name="Neiman D."/>
            <person name="Pearson M."/>
            <person name="Priest M."/>
            <person name="Roberts A."/>
            <person name="Saif S."/>
            <person name="Shea T."/>
            <person name="Sisk P."/>
            <person name="Sykes S."/>
            <person name="Wortman J."/>
            <person name="Nusbaum C."/>
            <person name="Birren B."/>
        </authorList>
    </citation>
    <scope>NUCLEOTIDE SEQUENCE [LARGE SCALE GENOMIC DNA]</scope>
    <source>
        <strain evidence="16">race PST-78</strain>
    </source>
</reference>